<sequence length="67" mass="7293">MKALGTGIGNGISWQHIEVRNNHLGAPELHFTGEFAALCETRSITRSVVSISDEQHYAVATVILESE</sequence>
<protein>
    <submittedName>
        <fullName evidence="1">4'-phosphopantetheinyl transferase</fullName>
    </submittedName>
</protein>
<dbReference type="SUPFAM" id="SSF56214">
    <property type="entry name" value="4'-phosphopantetheinyl transferase"/>
    <property type="match status" value="1"/>
</dbReference>
<dbReference type="AlphaFoldDB" id="A0A1B6NVE7"/>
<dbReference type="EMBL" id="AYSL01000547">
    <property type="protein sequence ID" value="KTF07429.1"/>
    <property type="molecule type" value="Genomic_DNA"/>
</dbReference>
<evidence type="ECO:0000313" key="1">
    <source>
        <dbReference type="EMBL" id="KTF07429.1"/>
    </source>
</evidence>
<reference evidence="1" key="1">
    <citation type="submission" date="2013-11" db="EMBL/GenBank/DDBJ databases">
        <title>Microbial diversity, functional groups and degradation webs in Northern and Southern Mediterranean and Red Sea marine crude oil polluted sites.</title>
        <authorList>
            <person name="Daffonchio D."/>
            <person name="Mapelli F."/>
            <person name="Ferrer M."/>
            <person name="Richter M."/>
            <person name="Cherif A."/>
            <person name="Malkawi H.I."/>
            <person name="Yakimov M.M."/>
            <person name="Abdel-Fattah Y.R."/>
            <person name="Blaghen M."/>
            <person name="Golyshin P.N."/>
            <person name="Kalogerakis N."/>
            <person name="Boon N."/>
            <person name="Magagnini M."/>
            <person name="Fava F."/>
        </authorList>
    </citation>
    <scope>NUCLEOTIDE SEQUENCE</scope>
</reference>
<name>A0A1B6NVE7_9ZZZZ</name>
<dbReference type="GO" id="GO:0008897">
    <property type="term" value="F:holo-[acyl-carrier-protein] synthase activity"/>
    <property type="evidence" value="ECO:0007669"/>
    <property type="project" value="InterPro"/>
</dbReference>
<dbReference type="Gene3D" id="3.90.470.20">
    <property type="entry name" value="4'-phosphopantetheinyl transferase domain"/>
    <property type="match status" value="1"/>
</dbReference>
<accession>A0A1B6NVE7</accession>
<gene>
    <name evidence="1" type="ORF">MGSAQ_001075</name>
</gene>
<keyword evidence="1" id="KW-0808">Transferase</keyword>
<dbReference type="GO" id="GO:0000287">
    <property type="term" value="F:magnesium ion binding"/>
    <property type="evidence" value="ECO:0007669"/>
    <property type="project" value="InterPro"/>
</dbReference>
<proteinExistence type="predicted"/>
<dbReference type="InterPro" id="IPR037143">
    <property type="entry name" value="4-PPantetheinyl_Trfase_dom_sf"/>
</dbReference>
<organism evidence="1">
    <name type="scientific">marine sediment metagenome</name>
    <dbReference type="NCBI Taxonomy" id="412755"/>
    <lineage>
        <taxon>unclassified sequences</taxon>
        <taxon>metagenomes</taxon>
        <taxon>ecological metagenomes</taxon>
    </lineage>
</organism>
<comment type="caution">
    <text evidence="1">The sequence shown here is derived from an EMBL/GenBank/DDBJ whole genome shotgun (WGS) entry which is preliminary data.</text>
</comment>